<evidence type="ECO:0000256" key="2">
    <source>
        <dbReference type="ARBA" id="ARBA00023002"/>
    </source>
</evidence>
<keyword evidence="5" id="KW-1185">Reference proteome</keyword>
<dbReference type="NCBIfam" id="NF005559">
    <property type="entry name" value="PRK07231.1"/>
    <property type="match status" value="1"/>
</dbReference>
<evidence type="ECO:0000313" key="4">
    <source>
        <dbReference type="EMBL" id="WFR98799.1"/>
    </source>
</evidence>
<dbReference type="InterPro" id="IPR002347">
    <property type="entry name" value="SDR_fam"/>
</dbReference>
<dbReference type="InterPro" id="IPR020904">
    <property type="entry name" value="Sc_DH/Rdtase_CS"/>
</dbReference>
<reference evidence="5" key="2">
    <citation type="journal article" date="2023" name="MicrobiologyOpen">
        <title>Genomics of the tumorigenes clade of the family Rhizobiaceae and description of Rhizobium rhododendri sp. nov.</title>
        <authorList>
            <person name="Kuzmanovic N."/>
            <person name="diCenzo G.C."/>
            <person name="Bunk B."/>
            <person name="Sproeer C."/>
            <person name="Fruehling A."/>
            <person name="Neumann-Schaal M."/>
            <person name="Overmann J."/>
            <person name="Smalla K."/>
        </authorList>
    </citation>
    <scope>NUCLEOTIDE SEQUENCE [LARGE SCALE GENOMIC DNA]</scope>
    <source>
        <strain evidence="5">1078</strain>
        <plasmid evidence="5">unnamed1</plasmid>
    </source>
</reference>
<dbReference type="FunFam" id="3.40.50.720:FF:000240">
    <property type="entry name" value="SDR family oxidoreductase"/>
    <property type="match status" value="1"/>
</dbReference>
<evidence type="ECO:0000256" key="1">
    <source>
        <dbReference type="ARBA" id="ARBA00006484"/>
    </source>
</evidence>
<dbReference type="Proteomes" id="UP000249499">
    <property type="component" value="Plasmid unnamed1"/>
</dbReference>
<keyword evidence="4" id="KW-0614">Plasmid</keyword>
<name>A0AAF1KX20_9HYPH</name>
<dbReference type="SMART" id="SM00822">
    <property type="entry name" value="PKS_KR"/>
    <property type="match status" value="1"/>
</dbReference>
<dbReference type="PROSITE" id="PS51257">
    <property type="entry name" value="PROKAR_LIPOPROTEIN"/>
    <property type="match status" value="1"/>
</dbReference>
<accession>A0AAF1KX20</accession>
<dbReference type="KEGG" id="rtu:PR017_24205"/>
<dbReference type="GO" id="GO:0016616">
    <property type="term" value="F:oxidoreductase activity, acting on the CH-OH group of donors, NAD or NADP as acceptor"/>
    <property type="evidence" value="ECO:0007669"/>
    <property type="project" value="UniProtKB-ARBA"/>
</dbReference>
<dbReference type="EMBL" id="CP117258">
    <property type="protein sequence ID" value="WFR98799.1"/>
    <property type="molecule type" value="Genomic_DNA"/>
</dbReference>
<dbReference type="PANTHER" id="PTHR42760">
    <property type="entry name" value="SHORT-CHAIN DEHYDROGENASES/REDUCTASES FAMILY MEMBER"/>
    <property type="match status" value="1"/>
</dbReference>
<proteinExistence type="inferred from homology"/>
<keyword evidence="2" id="KW-0560">Oxidoreductase</keyword>
<geneLocation type="plasmid" evidence="4 5">
    <name>unnamed1</name>
</geneLocation>
<evidence type="ECO:0000259" key="3">
    <source>
        <dbReference type="SMART" id="SM00822"/>
    </source>
</evidence>
<organism evidence="4 5">
    <name type="scientific">Rhizobium tumorigenes</name>
    <dbReference type="NCBI Taxonomy" id="2041385"/>
    <lineage>
        <taxon>Bacteria</taxon>
        <taxon>Pseudomonadati</taxon>
        <taxon>Pseudomonadota</taxon>
        <taxon>Alphaproteobacteria</taxon>
        <taxon>Hyphomicrobiales</taxon>
        <taxon>Rhizobiaceae</taxon>
        <taxon>Rhizobium/Agrobacterium group</taxon>
        <taxon>Rhizobium</taxon>
    </lineage>
</organism>
<dbReference type="PRINTS" id="PR00080">
    <property type="entry name" value="SDRFAMILY"/>
</dbReference>
<evidence type="ECO:0000313" key="5">
    <source>
        <dbReference type="Proteomes" id="UP000249499"/>
    </source>
</evidence>
<dbReference type="PANTHER" id="PTHR42760:SF115">
    <property type="entry name" value="3-OXOACYL-[ACYL-CARRIER-PROTEIN] REDUCTASE FABG"/>
    <property type="match status" value="1"/>
</dbReference>
<sequence>MEKSNQRLDGRVAVVTGGASGIGAGCVAALAEAGAQVVILDANEAGFAEARKGAPEGTVFEKLEVTDPAAVDAMAETLFARFGRIDILVNCAGIGRRSAAEDITPEEWRLVLDVNLNGTFWCAQAFGKRMMADGKGGSIVSIGSISGNVVVRPQHNAHYNVSKAAVHHLTKTLATEWATRGVRVNAIAPGFVETAMTAYAMQQDTEMTNVWLTNTPLNRVAQVSEIANIVVFLNSDAASFMTGSIVVADGGYTSW</sequence>
<reference evidence="4 5" key="1">
    <citation type="journal article" date="2018" name="Sci. Rep.">
        <title>Rhizobium tumorigenes sp. nov., a novel plant tumorigenic bacterium isolated from cane gall tumors on thornless blackberry.</title>
        <authorList>
            <person name="Kuzmanovi N."/>
            <person name="Smalla K."/>
            <person name="Gronow S."/>
            <person name="PuBawska J."/>
        </authorList>
    </citation>
    <scope>NUCLEOTIDE SEQUENCE [LARGE SCALE GENOMIC DNA]</scope>
    <source>
        <strain evidence="4 5">1078</strain>
    </source>
</reference>
<dbReference type="RefSeq" id="WP_111223047.1">
    <property type="nucleotide sequence ID" value="NZ_CP117258.1"/>
</dbReference>
<protein>
    <submittedName>
        <fullName evidence="4">SDR family oxidoreductase</fullName>
    </submittedName>
</protein>
<dbReference type="InterPro" id="IPR057326">
    <property type="entry name" value="KR_dom"/>
</dbReference>
<dbReference type="GO" id="GO:0005975">
    <property type="term" value="P:carbohydrate metabolic process"/>
    <property type="evidence" value="ECO:0007669"/>
    <property type="project" value="UniProtKB-ARBA"/>
</dbReference>
<gene>
    <name evidence="4" type="ORF">PR017_24205</name>
</gene>
<dbReference type="Pfam" id="PF13561">
    <property type="entry name" value="adh_short_C2"/>
    <property type="match status" value="1"/>
</dbReference>
<dbReference type="PROSITE" id="PS00061">
    <property type="entry name" value="ADH_SHORT"/>
    <property type="match status" value="1"/>
</dbReference>
<comment type="similarity">
    <text evidence="1">Belongs to the short-chain dehydrogenases/reductases (SDR) family.</text>
</comment>
<dbReference type="AlphaFoldDB" id="A0AAF1KX20"/>
<dbReference type="Gene3D" id="3.40.50.720">
    <property type="entry name" value="NAD(P)-binding Rossmann-like Domain"/>
    <property type="match status" value="1"/>
</dbReference>
<dbReference type="InterPro" id="IPR036291">
    <property type="entry name" value="NAD(P)-bd_dom_sf"/>
</dbReference>
<dbReference type="PRINTS" id="PR00081">
    <property type="entry name" value="GDHRDH"/>
</dbReference>
<feature type="domain" description="Ketoreductase" evidence="3">
    <location>
        <begin position="11"/>
        <end position="190"/>
    </location>
</feature>
<dbReference type="SUPFAM" id="SSF51735">
    <property type="entry name" value="NAD(P)-binding Rossmann-fold domains"/>
    <property type="match status" value="1"/>
</dbReference>